<dbReference type="AlphaFoldDB" id="A0AAU9MSL7"/>
<evidence type="ECO:0000313" key="5">
    <source>
        <dbReference type="Proteomes" id="UP001157418"/>
    </source>
</evidence>
<feature type="domain" description="Ubiquitin-like" evidence="3">
    <location>
        <begin position="227"/>
        <end position="302"/>
    </location>
</feature>
<protein>
    <recommendedName>
        <fullName evidence="3">Ubiquitin-like domain-containing protein</fullName>
    </recommendedName>
</protein>
<dbReference type="Pfam" id="PF00240">
    <property type="entry name" value="ubiquitin"/>
    <property type="match status" value="5"/>
</dbReference>
<comment type="caution">
    <text evidence="4">The sequence shown here is derived from an EMBL/GenBank/DDBJ whole genome shotgun (WGS) entry which is preliminary data.</text>
</comment>
<dbReference type="InterPro" id="IPR050158">
    <property type="entry name" value="Ubiquitin_ubiquitin-like"/>
</dbReference>
<keyword evidence="5" id="KW-1185">Reference proteome</keyword>
<dbReference type="SUPFAM" id="SSF54236">
    <property type="entry name" value="Ubiquitin-like"/>
    <property type="match status" value="5"/>
</dbReference>
<dbReference type="InterPro" id="IPR019956">
    <property type="entry name" value="Ubiquitin_dom"/>
</dbReference>
<feature type="domain" description="Ubiquitin-like" evidence="3">
    <location>
        <begin position="71"/>
        <end position="146"/>
    </location>
</feature>
<organism evidence="4 5">
    <name type="scientific">Lactuca virosa</name>
    <dbReference type="NCBI Taxonomy" id="75947"/>
    <lineage>
        <taxon>Eukaryota</taxon>
        <taxon>Viridiplantae</taxon>
        <taxon>Streptophyta</taxon>
        <taxon>Embryophyta</taxon>
        <taxon>Tracheophyta</taxon>
        <taxon>Spermatophyta</taxon>
        <taxon>Magnoliopsida</taxon>
        <taxon>eudicotyledons</taxon>
        <taxon>Gunneridae</taxon>
        <taxon>Pentapetalae</taxon>
        <taxon>asterids</taxon>
        <taxon>campanulids</taxon>
        <taxon>Asterales</taxon>
        <taxon>Asteraceae</taxon>
        <taxon>Cichorioideae</taxon>
        <taxon>Cichorieae</taxon>
        <taxon>Lactucinae</taxon>
        <taxon>Lactuca</taxon>
    </lineage>
</organism>
<name>A0AAU9MSL7_9ASTR</name>
<evidence type="ECO:0000313" key="4">
    <source>
        <dbReference type="EMBL" id="CAH1427204.1"/>
    </source>
</evidence>
<keyword evidence="1" id="KW-1017">Isopeptide bond</keyword>
<evidence type="ECO:0000259" key="3">
    <source>
        <dbReference type="PROSITE" id="PS50053"/>
    </source>
</evidence>
<dbReference type="PRINTS" id="PR00348">
    <property type="entry name" value="UBIQUITIN"/>
</dbReference>
<dbReference type="InterPro" id="IPR000626">
    <property type="entry name" value="Ubiquitin-like_dom"/>
</dbReference>
<dbReference type="Proteomes" id="UP001157418">
    <property type="component" value="Unassembled WGS sequence"/>
</dbReference>
<feature type="domain" description="Ubiquitin-like" evidence="3">
    <location>
        <begin position="150"/>
        <end position="225"/>
    </location>
</feature>
<sequence length="379" mass="42996">MPMGRTITLEVESFDTIGKVKAKIQDIEGIPPHHQLLIIAGKNLEGPRTLEEYDMPLVFTLHLSLKFEDDMRIFVKTLTGKAITLVVGSSETICNVKKKIQAVEGFPWHQQRLFIAGKKLENNKTLRDHNIEKESTLDLILGRGWGGDVFQIFVETWNGKIIGLTVESLETVNNLKAMIWVIERIPFQHQSLLYDGRHLADGKTLGDYNIQNKSTVHVMQKMYGGCYHVFVKTLTGKTIKASPGATGTIDDLKAKIQDIEGIRPHHQRLVTSAKTLEDVRTLADYNIQQESTLDLVLRLGRGDMLIYVVINLKRNWKIIMLEVEISDTIDDVKEKIEEKEGIPADQTRLMFEGKELDNGQTLADYNIQQESTLDLFEQS</sequence>
<keyword evidence="2" id="KW-0832">Ubl conjugation</keyword>
<gene>
    <name evidence="4" type="ORF">LVIROSA_LOCUS14233</name>
</gene>
<dbReference type="GO" id="GO:0003729">
    <property type="term" value="F:mRNA binding"/>
    <property type="evidence" value="ECO:0007669"/>
    <property type="project" value="UniProtKB-ARBA"/>
</dbReference>
<accession>A0AAU9MSL7</accession>
<dbReference type="SMART" id="SM00213">
    <property type="entry name" value="UBQ"/>
    <property type="match status" value="5"/>
</dbReference>
<dbReference type="Gene3D" id="3.10.20.90">
    <property type="entry name" value="Phosphatidylinositol 3-kinase Catalytic Subunit, Chain A, domain 1"/>
    <property type="match status" value="5"/>
</dbReference>
<feature type="domain" description="Ubiquitin-like" evidence="3">
    <location>
        <begin position="306"/>
        <end position="379"/>
    </location>
</feature>
<dbReference type="PANTHER" id="PTHR10666">
    <property type="entry name" value="UBIQUITIN"/>
    <property type="match status" value="1"/>
</dbReference>
<dbReference type="FunFam" id="3.10.20.90:FF:000211">
    <property type="entry name" value="Polyubiquitin 9"/>
    <property type="match status" value="1"/>
</dbReference>
<dbReference type="EMBL" id="CAKMRJ010002223">
    <property type="protein sequence ID" value="CAH1427204.1"/>
    <property type="molecule type" value="Genomic_DNA"/>
</dbReference>
<proteinExistence type="predicted"/>
<dbReference type="InterPro" id="IPR029071">
    <property type="entry name" value="Ubiquitin-like_domsf"/>
</dbReference>
<reference evidence="4 5" key="1">
    <citation type="submission" date="2022-01" db="EMBL/GenBank/DDBJ databases">
        <authorList>
            <person name="Xiong W."/>
            <person name="Schranz E."/>
        </authorList>
    </citation>
    <scope>NUCLEOTIDE SEQUENCE [LARGE SCALE GENOMIC DNA]</scope>
</reference>
<evidence type="ECO:0000256" key="2">
    <source>
        <dbReference type="ARBA" id="ARBA00022843"/>
    </source>
</evidence>
<dbReference type="PROSITE" id="PS50053">
    <property type="entry name" value="UBIQUITIN_2"/>
    <property type="match status" value="5"/>
</dbReference>
<evidence type="ECO:0000256" key="1">
    <source>
        <dbReference type="ARBA" id="ARBA00022499"/>
    </source>
</evidence>
<feature type="domain" description="Ubiquitin-like" evidence="3">
    <location>
        <begin position="1"/>
        <end position="66"/>
    </location>
</feature>